<dbReference type="InterPro" id="IPR036390">
    <property type="entry name" value="WH_DNA-bd_sf"/>
</dbReference>
<accession>A0A1L9BDP1</accession>
<evidence type="ECO:0000256" key="1">
    <source>
        <dbReference type="ARBA" id="ARBA00009437"/>
    </source>
</evidence>
<evidence type="ECO:0000256" key="4">
    <source>
        <dbReference type="ARBA" id="ARBA00023163"/>
    </source>
</evidence>
<dbReference type="Gene3D" id="3.40.190.290">
    <property type="match status" value="1"/>
</dbReference>
<sequence>MPAEKRTPQLDWDDLRHFAALARHGSLAAASRALGTARSTIARRVEGLERRLGRPLLVRTPDGFRLTDDGSTVLAQATAMEEAALVVQRRLQGDDGPKGPVRLTTSRSLAHGFLVDRLGPLHDRHPGLDVELIAETRVLSLSRSEADIAIRLGRPADSDLLARKAATVGYAFFAPARKRDALLSREQPPLVGYGADNQTAEAAWMASRFPSHRFIFRSNSLQAQAAAARAGYGIVLLPCFLAASHPGLVRIPFGPLPPEREVWILMRRDSARVPRVKVVGDHLFELFRDERGLLSGSQAQGE</sequence>
<dbReference type="STRING" id="83449.BON30_15190"/>
<dbReference type="AlphaFoldDB" id="A0A1L9BDP1"/>
<gene>
    <name evidence="6" type="ORF">BON30_15190</name>
</gene>
<evidence type="ECO:0000259" key="5">
    <source>
        <dbReference type="PROSITE" id="PS50931"/>
    </source>
</evidence>
<dbReference type="SUPFAM" id="SSF53850">
    <property type="entry name" value="Periplasmic binding protein-like II"/>
    <property type="match status" value="1"/>
</dbReference>
<dbReference type="InterPro" id="IPR005119">
    <property type="entry name" value="LysR_subst-bd"/>
</dbReference>
<proteinExistence type="inferred from homology"/>
<dbReference type="InterPro" id="IPR058163">
    <property type="entry name" value="LysR-type_TF_proteobact-type"/>
</dbReference>
<evidence type="ECO:0000256" key="3">
    <source>
        <dbReference type="ARBA" id="ARBA00023125"/>
    </source>
</evidence>
<comment type="similarity">
    <text evidence="1">Belongs to the LysR transcriptional regulatory family.</text>
</comment>
<organism evidence="6 7">
    <name type="scientific">Cystobacter ferrugineus</name>
    <dbReference type="NCBI Taxonomy" id="83449"/>
    <lineage>
        <taxon>Bacteria</taxon>
        <taxon>Pseudomonadati</taxon>
        <taxon>Myxococcota</taxon>
        <taxon>Myxococcia</taxon>
        <taxon>Myxococcales</taxon>
        <taxon>Cystobacterineae</taxon>
        <taxon>Archangiaceae</taxon>
        <taxon>Cystobacter</taxon>
    </lineage>
</organism>
<keyword evidence="2" id="KW-0805">Transcription regulation</keyword>
<dbReference type="PROSITE" id="PS50931">
    <property type="entry name" value="HTH_LYSR"/>
    <property type="match status" value="1"/>
</dbReference>
<dbReference type="InterPro" id="IPR036388">
    <property type="entry name" value="WH-like_DNA-bd_sf"/>
</dbReference>
<dbReference type="RefSeq" id="WP_071899001.1">
    <property type="nucleotide sequence ID" value="NZ_MPIN01000003.1"/>
</dbReference>
<reference evidence="6 7" key="2">
    <citation type="submission" date="2016-12" db="EMBL/GenBank/DDBJ databases">
        <title>Draft Genome Sequence of Cystobacter ferrugineus Strain Cbfe23.</title>
        <authorList>
            <person name="Akbar S."/>
            <person name="Dowd S.E."/>
            <person name="Stevens D.C."/>
        </authorList>
    </citation>
    <scope>NUCLEOTIDE SEQUENCE [LARGE SCALE GENOMIC DNA]</scope>
    <source>
        <strain evidence="6 7">Cbfe23</strain>
    </source>
</reference>
<dbReference type="InterPro" id="IPR000847">
    <property type="entry name" value="LysR_HTH_N"/>
</dbReference>
<keyword evidence="7" id="KW-1185">Reference proteome</keyword>
<comment type="caution">
    <text evidence="6">The sequence shown here is derived from an EMBL/GenBank/DDBJ whole genome shotgun (WGS) entry which is preliminary data.</text>
</comment>
<dbReference type="GO" id="GO:0006351">
    <property type="term" value="P:DNA-templated transcription"/>
    <property type="evidence" value="ECO:0007669"/>
    <property type="project" value="TreeGrafter"/>
</dbReference>
<dbReference type="PANTHER" id="PTHR30537">
    <property type="entry name" value="HTH-TYPE TRANSCRIPTIONAL REGULATOR"/>
    <property type="match status" value="1"/>
</dbReference>
<dbReference type="OrthoDB" id="9796526at2"/>
<evidence type="ECO:0000313" key="7">
    <source>
        <dbReference type="Proteomes" id="UP000182229"/>
    </source>
</evidence>
<dbReference type="SUPFAM" id="SSF46785">
    <property type="entry name" value="Winged helix' DNA-binding domain"/>
    <property type="match status" value="1"/>
</dbReference>
<dbReference type="Gene3D" id="1.10.10.10">
    <property type="entry name" value="Winged helix-like DNA-binding domain superfamily/Winged helix DNA-binding domain"/>
    <property type="match status" value="1"/>
</dbReference>
<evidence type="ECO:0000313" key="6">
    <source>
        <dbReference type="EMBL" id="OJH40369.1"/>
    </source>
</evidence>
<dbReference type="Pfam" id="PF00126">
    <property type="entry name" value="HTH_1"/>
    <property type="match status" value="1"/>
</dbReference>
<dbReference type="Pfam" id="PF03466">
    <property type="entry name" value="LysR_substrate"/>
    <property type="match status" value="1"/>
</dbReference>
<keyword evidence="4" id="KW-0804">Transcription</keyword>
<name>A0A1L9BDP1_9BACT</name>
<dbReference type="PANTHER" id="PTHR30537:SF3">
    <property type="entry name" value="TRANSCRIPTIONAL REGULATORY PROTEIN"/>
    <property type="match status" value="1"/>
</dbReference>
<feature type="domain" description="HTH lysR-type" evidence="5">
    <location>
        <begin position="10"/>
        <end position="67"/>
    </location>
</feature>
<dbReference type="GO" id="GO:0003700">
    <property type="term" value="F:DNA-binding transcription factor activity"/>
    <property type="evidence" value="ECO:0007669"/>
    <property type="project" value="InterPro"/>
</dbReference>
<reference evidence="7" key="1">
    <citation type="submission" date="2016-11" db="EMBL/GenBank/DDBJ databases">
        <authorList>
            <person name="Shukria A."/>
            <person name="Stevens D.C."/>
        </authorList>
    </citation>
    <scope>NUCLEOTIDE SEQUENCE [LARGE SCALE GENOMIC DNA]</scope>
    <source>
        <strain evidence="7">Cbfe23</strain>
    </source>
</reference>
<protein>
    <recommendedName>
        <fullName evidence="5">HTH lysR-type domain-containing protein</fullName>
    </recommendedName>
</protein>
<evidence type="ECO:0000256" key="2">
    <source>
        <dbReference type="ARBA" id="ARBA00023015"/>
    </source>
</evidence>
<dbReference type="Proteomes" id="UP000182229">
    <property type="component" value="Unassembled WGS sequence"/>
</dbReference>
<dbReference type="EMBL" id="MPIN01000003">
    <property type="protein sequence ID" value="OJH40369.1"/>
    <property type="molecule type" value="Genomic_DNA"/>
</dbReference>
<keyword evidence="3" id="KW-0238">DNA-binding</keyword>
<dbReference type="GO" id="GO:0043565">
    <property type="term" value="F:sequence-specific DNA binding"/>
    <property type="evidence" value="ECO:0007669"/>
    <property type="project" value="TreeGrafter"/>
</dbReference>